<evidence type="ECO:0000313" key="3">
    <source>
        <dbReference type="Proteomes" id="UP001156215"/>
    </source>
</evidence>
<gene>
    <name evidence="2" type="ORF">NB640_03685</name>
</gene>
<proteinExistence type="predicted"/>
<dbReference type="KEGG" id="ovb:NB640_03685"/>
<dbReference type="Proteomes" id="UP001156215">
    <property type="component" value="Chromosome"/>
</dbReference>
<organism evidence="2 3">
    <name type="scientific">Oxalobacter vibrioformis</name>
    <dbReference type="NCBI Taxonomy" id="933080"/>
    <lineage>
        <taxon>Bacteria</taxon>
        <taxon>Pseudomonadati</taxon>
        <taxon>Pseudomonadota</taxon>
        <taxon>Betaproteobacteria</taxon>
        <taxon>Burkholderiales</taxon>
        <taxon>Oxalobacteraceae</taxon>
        <taxon>Oxalobacter</taxon>
    </lineage>
</organism>
<dbReference type="InterPro" id="IPR025197">
    <property type="entry name" value="DUF4116"/>
</dbReference>
<evidence type="ECO:0000259" key="1">
    <source>
        <dbReference type="Pfam" id="PF13475"/>
    </source>
</evidence>
<dbReference type="AlphaFoldDB" id="A0A9E9LYI3"/>
<protein>
    <submittedName>
        <fullName evidence="2">DUF4116 domain-containing protein</fullName>
    </submittedName>
</protein>
<name>A0A9E9LYI3_9BURK</name>
<evidence type="ECO:0000313" key="2">
    <source>
        <dbReference type="EMBL" id="WAW10766.1"/>
    </source>
</evidence>
<keyword evidence="3" id="KW-1185">Reference proteome</keyword>
<dbReference type="Pfam" id="PF13475">
    <property type="entry name" value="DUF4116"/>
    <property type="match status" value="1"/>
</dbReference>
<dbReference type="EMBL" id="CP098242">
    <property type="protein sequence ID" value="WAW10766.1"/>
    <property type="molecule type" value="Genomic_DNA"/>
</dbReference>
<dbReference type="RefSeq" id="WP_269309817.1">
    <property type="nucleotide sequence ID" value="NZ_CP098242.1"/>
</dbReference>
<feature type="domain" description="DUF4116" evidence="1">
    <location>
        <begin position="11"/>
        <end position="48"/>
    </location>
</feature>
<accession>A0A9E9LYI3</accession>
<reference evidence="2" key="1">
    <citation type="journal article" date="2022" name="Front. Microbiol.">
        <title>New perspectives on an old grouping: The genomic and phenotypic variability of Oxalobacter formigenes and the implications for calcium oxalate stone prevention.</title>
        <authorList>
            <person name="Chmiel J.A."/>
            <person name="Carr C."/>
            <person name="Stuivenberg G.A."/>
            <person name="Venema R."/>
            <person name="Chanyi R.M."/>
            <person name="Al K.F."/>
            <person name="Giguere D."/>
            <person name="Say H."/>
            <person name="Akouris P.P."/>
            <person name="Dominguez Romero S.A."/>
            <person name="Kwong A."/>
            <person name="Tai V."/>
            <person name="Koval S.F."/>
            <person name="Razvi H."/>
            <person name="Bjazevic J."/>
            <person name="Burton J.P."/>
        </authorList>
    </citation>
    <scope>NUCLEOTIDE SEQUENCE</scope>
    <source>
        <strain evidence="2">WoOx3</strain>
    </source>
</reference>
<sequence length="51" mass="5816">MTQSFKTLEDCFAAVEQDSWALQRVPRKFRTLELCLAAVQKNGWVLGCAVR</sequence>